<organism evidence="2 3">
    <name type="scientific">Endocarpon pusillum (strain Z07020 / HMAS-L-300199)</name>
    <name type="common">Lichen-forming fungus</name>
    <dbReference type="NCBI Taxonomy" id="1263415"/>
    <lineage>
        <taxon>Eukaryota</taxon>
        <taxon>Fungi</taxon>
        <taxon>Dikarya</taxon>
        <taxon>Ascomycota</taxon>
        <taxon>Pezizomycotina</taxon>
        <taxon>Eurotiomycetes</taxon>
        <taxon>Chaetothyriomycetidae</taxon>
        <taxon>Verrucariales</taxon>
        <taxon>Verrucariaceae</taxon>
        <taxon>Endocarpon</taxon>
    </lineage>
</organism>
<accession>U1G939</accession>
<feature type="compositionally biased region" description="Polar residues" evidence="1">
    <location>
        <begin position="85"/>
        <end position="95"/>
    </location>
</feature>
<name>U1G939_ENDPU</name>
<dbReference type="Proteomes" id="UP000019373">
    <property type="component" value="Unassembled WGS sequence"/>
</dbReference>
<feature type="compositionally biased region" description="Acidic residues" evidence="1">
    <location>
        <begin position="155"/>
        <end position="166"/>
    </location>
</feature>
<evidence type="ECO:0000313" key="2">
    <source>
        <dbReference type="EMBL" id="ERF73992.1"/>
    </source>
</evidence>
<dbReference type="RefSeq" id="XP_007800304.1">
    <property type="nucleotide sequence ID" value="XM_007802113.1"/>
</dbReference>
<dbReference type="GeneID" id="19238844"/>
<feature type="compositionally biased region" description="Acidic residues" evidence="1">
    <location>
        <begin position="126"/>
        <end position="148"/>
    </location>
</feature>
<sequence>MPARGGKGTTWTPELERHMLILAITAADLKPSTATWNLVAQAMGNGITASAVSQKFSKLKKATETENGVTPASTTSPAVAPSVIPKQQTKKNASAATGRKRKAVGTTEDNDKPAKKKAVRDKKDSDNDEEQVEDAELDAAIDENEDQADGIKVEEEAEEEVSGSPA</sequence>
<dbReference type="eggNOG" id="ENOG502T0U7">
    <property type="taxonomic scope" value="Eukaryota"/>
</dbReference>
<reference evidence="3" key="1">
    <citation type="journal article" date="2014" name="BMC Genomics">
        <title>Genome characteristics reveal the impact of lichenization on lichen-forming fungus Endocarpon pusillum Hedwig (Verrucariales, Ascomycota).</title>
        <authorList>
            <person name="Wang Y.-Y."/>
            <person name="Liu B."/>
            <person name="Zhang X.-Y."/>
            <person name="Zhou Q.-M."/>
            <person name="Zhang T."/>
            <person name="Li H."/>
            <person name="Yu Y.-F."/>
            <person name="Zhang X.-L."/>
            <person name="Hao X.-Y."/>
            <person name="Wang M."/>
            <person name="Wang L."/>
            <person name="Wei J.-C."/>
        </authorList>
    </citation>
    <scope>NUCLEOTIDE SEQUENCE [LARGE SCALE GENOMIC DNA]</scope>
    <source>
        <strain evidence="3">Z07020 / HMAS-L-300199</strain>
    </source>
</reference>
<dbReference type="OMA" id="NEYPGDE"/>
<proteinExistence type="predicted"/>
<keyword evidence="3" id="KW-1185">Reference proteome</keyword>
<evidence type="ECO:0000313" key="3">
    <source>
        <dbReference type="Proteomes" id="UP000019373"/>
    </source>
</evidence>
<evidence type="ECO:0008006" key="4">
    <source>
        <dbReference type="Google" id="ProtNLM"/>
    </source>
</evidence>
<evidence type="ECO:0000256" key="1">
    <source>
        <dbReference type="SAM" id="MobiDB-lite"/>
    </source>
</evidence>
<dbReference type="HOGENOM" id="CLU_1602706_0_0_1"/>
<feature type="compositionally biased region" description="Polar residues" evidence="1">
    <location>
        <begin position="65"/>
        <end position="77"/>
    </location>
</feature>
<protein>
    <recommendedName>
        <fullName evidence="4">Myb-like domain-containing protein</fullName>
    </recommendedName>
</protein>
<dbReference type="AlphaFoldDB" id="U1G939"/>
<feature type="region of interest" description="Disordered" evidence="1">
    <location>
        <begin position="61"/>
        <end position="166"/>
    </location>
</feature>
<gene>
    <name evidence="2" type="ORF">EPUS_03806</name>
</gene>
<dbReference type="EMBL" id="KE720909">
    <property type="protein sequence ID" value="ERF73992.1"/>
    <property type="molecule type" value="Genomic_DNA"/>
</dbReference>
<dbReference type="OrthoDB" id="4159272at2759"/>